<keyword evidence="4 7" id="KW-0812">Transmembrane</keyword>
<protein>
    <submittedName>
        <fullName evidence="8">CmgB10</fullName>
    </submittedName>
    <submittedName>
        <fullName evidence="9">PTet25</fullName>
    </submittedName>
</protein>
<keyword evidence="8" id="KW-0614">Plasmid</keyword>
<evidence type="ECO:0000256" key="5">
    <source>
        <dbReference type="ARBA" id="ARBA00022989"/>
    </source>
</evidence>
<organism evidence="8">
    <name type="scientific">Campylobacter jejuni subsp. jejuni serotype O:23/36 (strain 81-176)</name>
    <dbReference type="NCBI Taxonomy" id="354242"/>
    <lineage>
        <taxon>Bacteria</taxon>
        <taxon>Pseudomonadati</taxon>
        <taxon>Campylobacterota</taxon>
        <taxon>Epsilonproteobacteria</taxon>
        <taxon>Campylobacterales</taxon>
        <taxon>Campylobacteraceae</taxon>
        <taxon>Campylobacter</taxon>
    </lineage>
</organism>
<accession>Q69B96</accession>
<keyword evidence="6 7" id="KW-0472">Membrane</keyword>
<proteinExistence type="inferred from homology"/>
<reference evidence="8" key="1">
    <citation type="journal article" date="2004" name="Microbiology">
        <title>Nucleotide sequences and comparison of two large conjugative plasmids from different Campylobacter species.</title>
        <authorList>
            <person name="Batchelor R.A."/>
            <person name="Pearson B.M."/>
            <person name="Friis L.M."/>
            <person name="Guerry P."/>
            <person name="Wells J.M."/>
        </authorList>
    </citation>
    <scope>NUCLEOTIDE SEQUENCE</scope>
    <source>
        <strain evidence="8">81-176</strain>
        <plasmid evidence="8">pTet</plasmid>
    </source>
</reference>
<comment type="similarity">
    <text evidence="2">Belongs to the TrbI/VirB10 family.</text>
</comment>
<dbReference type="InterPro" id="IPR047695">
    <property type="entry name" value="T4SS_VirB10/PtlG"/>
</dbReference>
<name>Q69B96_CAMJJ</name>
<feature type="transmembrane region" description="Helical" evidence="7">
    <location>
        <begin position="39"/>
        <end position="58"/>
    </location>
</feature>
<dbReference type="EMBL" id="AY394561">
    <property type="protein sequence ID" value="AAR29574.1"/>
    <property type="molecule type" value="Genomic_DNA"/>
</dbReference>
<evidence type="ECO:0000256" key="7">
    <source>
        <dbReference type="SAM" id="Phobius"/>
    </source>
</evidence>
<keyword evidence="5 7" id="KW-1133">Transmembrane helix</keyword>
<evidence type="ECO:0000313" key="9">
    <source>
        <dbReference type="EMBL" id="AAX31306.1"/>
    </source>
</evidence>
<dbReference type="Pfam" id="PF03743">
    <property type="entry name" value="TrbI"/>
    <property type="match status" value="1"/>
</dbReference>
<dbReference type="GO" id="GO:0005886">
    <property type="term" value="C:plasma membrane"/>
    <property type="evidence" value="ECO:0007669"/>
    <property type="project" value="UniProtKB-SubCell"/>
</dbReference>
<keyword evidence="3" id="KW-1003">Cell membrane</keyword>
<dbReference type="EMBL" id="AY714214">
    <property type="protein sequence ID" value="AAX31306.1"/>
    <property type="molecule type" value="Genomic_DNA"/>
</dbReference>
<evidence type="ECO:0000256" key="6">
    <source>
        <dbReference type="ARBA" id="ARBA00023136"/>
    </source>
</evidence>
<dbReference type="AlphaFoldDB" id="Q69B96"/>
<reference evidence="9" key="2">
    <citation type="submission" date="2004-08" db="EMBL/GenBank/DDBJ databases">
        <title>Use of a shotgun microarray for the identification of Campylobacter jejuni specific sequences.</title>
        <authorList>
            <person name="Poly F."/>
            <person name="Stintzi A."/>
        </authorList>
    </citation>
    <scope>NUCLEOTIDE SEQUENCE</scope>
    <source>
        <strain evidence="9">81-176</strain>
        <plasmid evidence="9">pTet</plasmid>
    </source>
</reference>
<dbReference type="CDD" id="cd16429">
    <property type="entry name" value="VirB10"/>
    <property type="match status" value="1"/>
</dbReference>
<sequence>MKLKGISMQDKEQDNLDNDFENHTSDLHDQKNHLRKIQAYVIFAVGGLLLVLILVYFLKSFLSSNTTTEEVQKEDNKDLAQSVKTKEFIPPPPQKTFDELIAQESPKPTQDLILEPKPPKPRIVKGAGVTVVASSNNDGFGNNGTGNREEFGEKPNTVFEFGQNGSLQNSNNLQGGSNGDFVGEVFTPTIAKVSEFDQNLLLPKGTYIGCALKTRLVSSIKGGIACIVSNDVYSANGNTLLIEKGSTITGTFNTGQMDDGMDRLFVIWQEIRTPNNIIIPVYSGATDELGASGVQGWVDHHYLKRFGSAVLLSMIDDSLAILADQIAGKDNKNNYANYTENTRDSAKEIANTALEKMIDIKPTLYKNQGDLVGVYVNRDIDFSKVYKLTRKKNVNNAR</sequence>
<geneLocation type="plasmid" evidence="8">
    <name>pTet</name>
</geneLocation>
<dbReference type="Gene3D" id="2.40.128.260">
    <property type="entry name" value="Type IV secretion system, VirB10/TraB/TrbI"/>
    <property type="match status" value="2"/>
</dbReference>
<evidence type="ECO:0000256" key="2">
    <source>
        <dbReference type="ARBA" id="ARBA00010265"/>
    </source>
</evidence>
<dbReference type="InterPro" id="IPR005498">
    <property type="entry name" value="T4SS_VirB10/TraB/TrbI"/>
</dbReference>
<evidence type="ECO:0000256" key="1">
    <source>
        <dbReference type="ARBA" id="ARBA00004162"/>
    </source>
</evidence>
<evidence type="ECO:0000256" key="4">
    <source>
        <dbReference type="ARBA" id="ARBA00022692"/>
    </source>
</evidence>
<dbReference type="InterPro" id="IPR042217">
    <property type="entry name" value="T4SS_VirB10/TrbI"/>
</dbReference>
<comment type="subcellular location">
    <subcellularLocation>
        <location evidence="1">Cell membrane</location>
        <topology evidence="1">Single-pass membrane protein</topology>
    </subcellularLocation>
</comment>
<dbReference type="NCBIfam" id="NF038091">
    <property type="entry name" value="T4SS_VirB10"/>
    <property type="match status" value="1"/>
</dbReference>
<evidence type="ECO:0000313" key="8">
    <source>
        <dbReference type="EMBL" id="AAR29574.1"/>
    </source>
</evidence>
<evidence type="ECO:0000256" key="3">
    <source>
        <dbReference type="ARBA" id="ARBA00022475"/>
    </source>
</evidence>